<dbReference type="Proteomes" id="UP000011668">
    <property type="component" value="Unassembled WGS sequence"/>
</dbReference>
<dbReference type="HOGENOM" id="CLU_3377381_0_0_1"/>
<reference evidence="1 2" key="1">
    <citation type="journal article" date="2013" name="Nat. Commun.">
        <title>The evolution and pathogenic mechanisms of the rice sheath blight pathogen.</title>
        <authorList>
            <person name="Zheng A."/>
            <person name="Lin R."/>
            <person name="Xu L."/>
            <person name="Qin P."/>
            <person name="Tang C."/>
            <person name="Ai P."/>
            <person name="Zhang D."/>
            <person name="Liu Y."/>
            <person name="Sun Z."/>
            <person name="Feng H."/>
            <person name="Wang Y."/>
            <person name="Chen Y."/>
            <person name="Liang X."/>
            <person name="Fu R."/>
            <person name="Li Q."/>
            <person name="Zhang J."/>
            <person name="Yu X."/>
            <person name="Xie Z."/>
            <person name="Ding L."/>
            <person name="Guan P."/>
            <person name="Tang J."/>
            <person name="Liang Y."/>
            <person name="Wang S."/>
            <person name="Deng Q."/>
            <person name="Li S."/>
            <person name="Zhu J."/>
            <person name="Wang L."/>
            <person name="Liu H."/>
            <person name="Li P."/>
        </authorList>
    </citation>
    <scope>NUCLEOTIDE SEQUENCE [LARGE SCALE GENOMIC DNA]</scope>
    <source>
        <strain evidence="2">AG-1 IA</strain>
    </source>
</reference>
<dbReference type="EMBL" id="AFRT01001040">
    <property type="protein sequence ID" value="ELU41551.1"/>
    <property type="molecule type" value="Genomic_DNA"/>
</dbReference>
<proteinExistence type="predicted"/>
<keyword evidence="2" id="KW-1185">Reference proteome</keyword>
<protein>
    <submittedName>
        <fullName evidence="1">Uncharacterized protein</fullName>
    </submittedName>
</protein>
<evidence type="ECO:0000313" key="1">
    <source>
        <dbReference type="EMBL" id="ELU41551.1"/>
    </source>
</evidence>
<dbReference type="AlphaFoldDB" id="L8WTS3"/>
<name>L8WTS3_THACA</name>
<comment type="caution">
    <text evidence="1">The sequence shown here is derived from an EMBL/GenBank/DDBJ whole genome shotgun (WGS) entry which is preliminary data.</text>
</comment>
<accession>L8WTS3</accession>
<evidence type="ECO:0000313" key="2">
    <source>
        <dbReference type="Proteomes" id="UP000011668"/>
    </source>
</evidence>
<sequence>MQQIGQRELKRAARIRELSAAAQRKEDQLWKAAG</sequence>
<dbReference type="OrthoDB" id="434771at2759"/>
<organism evidence="1 2">
    <name type="scientific">Thanatephorus cucumeris (strain AG1-IA)</name>
    <name type="common">Rice sheath blight fungus</name>
    <name type="synonym">Rhizoctonia solani</name>
    <dbReference type="NCBI Taxonomy" id="983506"/>
    <lineage>
        <taxon>Eukaryota</taxon>
        <taxon>Fungi</taxon>
        <taxon>Dikarya</taxon>
        <taxon>Basidiomycota</taxon>
        <taxon>Agaricomycotina</taxon>
        <taxon>Agaricomycetes</taxon>
        <taxon>Cantharellales</taxon>
        <taxon>Ceratobasidiaceae</taxon>
        <taxon>Rhizoctonia</taxon>
        <taxon>Rhizoctonia solani AG-1</taxon>
    </lineage>
</organism>
<gene>
    <name evidence="1" type="ORF">AG1IA_04423</name>
</gene>